<sequence length="544" mass="59243">MGRGVFGRGLFASLRARMALLLSVAVLVTAASTAALVLALGAANTQLDRLVSAQHRLELLSVISGRIGDYALMALQTAQQPSARTYESLVAARQAALTAFERFENTLSDDVLRFQDEEQRTLMAARSRTVARLKAQFEVLDRQVAGALANPEPATGVRVVLDVFAAGFGGPLSQSMEEERTAAHNAQVEVRQLRDRTIRWGLIGVALACLVAVLLYHRLGRSLVNRVADVAAAAAAIARGRSDTRIAVTGHDELSLAMARFNRMAAHLARREQRLVAAQKHLQETVDARTAELRAANTRLENVDLARRRFFTDVSHELRTPLTVILGEVEITLRPAQPREEDLKAALLVIQSRARRLHRRVEDLLRIARSESGQIELDRSLFLVDELLVDVRESMLPVARAAGLALEIACPSESLAVDADRDWLRQTFDGLVANAVRHSPPGETVHLEAAREGDEVVIRVRDHGTGIPSDELPHVFERFWRGATGTREGTGFGIGLALAKWIVDRHGGRIEIESGAGGGEGKGGTCVTVRLPVPVPDMTLEAAQ</sequence>
<evidence type="ECO:0000313" key="12">
    <source>
        <dbReference type="Proteomes" id="UP000433050"/>
    </source>
</evidence>
<dbReference type="CDD" id="cd00075">
    <property type="entry name" value="HATPase"/>
    <property type="match status" value="1"/>
</dbReference>
<dbReference type="PANTHER" id="PTHR43711">
    <property type="entry name" value="TWO-COMPONENT HISTIDINE KINASE"/>
    <property type="match status" value="1"/>
</dbReference>
<keyword evidence="7" id="KW-0902">Two-component regulatory system</keyword>
<dbReference type="PANTHER" id="PTHR43711:SF1">
    <property type="entry name" value="HISTIDINE KINASE 1"/>
    <property type="match status" value="1"/>
</dbReference>
<dbReference type="EC" id="2.7.13.3" evidence="3"/>
<dbReference type="SMART" id="SM00388">
    <property type="entry name" value="HisKA"/>
    <property type="match status" value="1"/>
</dbReference>
<keyword evidence="8" id="KW-0812">Transmembrane</keyword>
<dbReference type="InterPro" id="IPR003594">
    <property type="entry name" value="HATPase_dom"/>
</dbReference>
<dbReference type="InterPro" id="IPR005467">
    <property type="entry name" value="His_kinase_dom"/>
</dbReference>
<name>A0A5S9NJ44_9HYPH</name>
<dbReference type="InterPro" id="IPR003660">
    <property type="entry name" value="HAMP_dom"/>
</dbReference>
<dbReference type="SUPFAM" id="SSF55874">
    <property type="entry name" value="ATPase domain of HSP90 chaperone/DNA topoisomerase II/histidine kinase"/>
    <property type="match status" value="1"/>
</dbReference>
<evidence type="ECO:0000256" key="4">
    <source>
        <dbReference type="ARBA" id="ARBA00022553"/>
    </source>
</evidence>
<evidence type="ECO:0000259" key="9">
    <source>
        <dbReference type="PROSITE" id="PS50109"/>
    </source>
</evidence>
<dbReference type="AlphaFoldDB" id="A0A5S9NJ44"/>
<keyword evidence="6 11" id="KW-0418">Kinase</keyword>
<comment type="catalytic activity">
    <reaction evidence="1">
        <text>ATP + protein L-histidine = ADP + protein N-phospho-L-histidine.</text>
        <dbReference type="EC" id="2.7.13.3"/>
    </reaction>
</comment>
<feature type="domain" description="Histidine kinase" evidence="9">
    <location>
        <begin position="313"/>
        <end position="535"/>
    </location>
</feature>
<evidence type="ECO:0000256" key="1">
    <source>
        <dbReference type="ARBA" id="ARBA00000085"/>
    </source>
</evidence>
<keyword evidence="5 11" id="KW-0808">Transferase</keyword>
<dbReference type="GO" id="GO:0000155">
    <property type="term" value="F:phosphorelay sensor kinase activity"/>
    <property type="evidence" value="ECO:0007669"/>
    <property type="project" value="InterPro"/>
</dbReference>
<dbReference type="Pfam" id="PF00512">
    <property type="entry name" value="HisKA"/>
    <property type="match status" value="1"/>
</dbReference>
<evidence type="ECO:0000313" key="11">
    <source>
        <dbReference type="EMBL" id="CAA0088822.1"/>
    </source>
</evidence>
<dbReference type="InterPro" id="IPR003661">
    <property type="entry name" value="HisK_dim/P_dom"/>
</dbReference>
<dbReference type="SUPFAM" id="SSF158472">
    <property type="entry name" value="HAMP domain-like"/>
    <property type="match status" value="1"/>
</dbReference>
<keyword evidence="4" id="KW-0597">Phosphoprotein</keyword>
<organism evidence="11 12">
    <name type="scientific">Starkeya nomas</name>
    <dbReference type="NCBI Taxonomy" id="2666134"/>
    <lineage>
        <taxon>Bacteria</taxon>
        <taxon>Pseudomonadati</taxon>
        <taxon>Pseudomonadota</taxon>
        <taxon>Alphaproteobacteria</taxon>
        <taxon>Hyphomicrobiales</taxon>
        <taxon>Xanthobacteraceae</taxon>
        <taxon>Starkeya</taxon>
    </lineage>
</organism>
<proteinExistence type="predicted"/>
<evidence type="ECO:0000256" key="2">
    <source>
        <dbReference type="ARBA" id="ARBA00004370"/>
    </source>
</evidence>
<evidence type="ECO:0000256" key="7">
    <source>
        <dbReference type="ARBA" id="ARBA00023012"/>
    </source>
</evidence>
<evidence type="ECO:0000256" key="3">
    <source>
        <dbReference type="ARBA" id="ARBA00012438"/>
    </source>
</evidence>
<dbReference type="CDD" id="cd00082">
    <property type="entry name" value="HisKA"/>
    <property type="match status" value="1"/>
</dbReference>
<gene>
    <name evidence="11" type="primary">sasA_4</name>
    <name evidence="11" type="ORF">STARVERO_00791</name>
</gene>
<evidence type="ECO:0000256" key="5">
    <source>
        <dbReference type="ARBA" id="ARBA00022679"/>
    </source>
</evidence>
<dbReference type="SMART" id="SM00387">
    <property type="entry name" value="HATPase_c"/>
    <property type="match status" value="1"/>
</dbReference>
<dbReference type="Proteomes" id="UP000433050">
    <property type="component" value="Unassembled WGS sequence"/>
</dbReference>
<feature type="domain" description="HAMP" evidence="10">
    <location>
        <begin position="221"/>
        <end position="273"/>
    </location>
</feature>
<dbReference type="PROSITE" id="PS50109">
    <property type="entry name" value="HIS_KIN"/>
    <property type="match status" value="1"/>
</dbReference>
<dbReference type="InterPro" id="IPR050736">
    <property type="entry name" value="Sensor_HK_Regulatory"/>
</dbReference>
<dbReference type="PRINTS" id="PR00344">
    <property type="entry name" value="BCTRLSENSOR"/>
</dbReference>
<dbReference type="GO" id="GO:0016020">
    <property type="term" value="C:membrane"/>
    <property type="evidence" value="ECO:0007669"/>
    <property type="project" value="UniProtKB-SubCell"/>
</dbReference>
<protein>
    <recommendedName>
        <fullName evidence="3">histidine kinase</fullName>
        <ecNumber evidence="3">2.7.13.3</ecNumber>
    </recommendedName>
</protein>
<keyword evidence="8" id="KW-1133">Transmembrane helix</keyword>
<dbReference type="InterPro" id="IPR004358">
    <property type="entry name" value="Sig_transdc_His_kin-like_C"/>
</dbReference>
<dbReference type="Gene3D" id="6.10.340.10">
    <property type="match status" value="1"/>
</dbReference>
<evidence type="ECO:0000256" key="8">
    <source>
        <dbReference type="SAM" id="Phobius"/>
    </source>
</evidence>
<dbReference type="SUPFAM" id="SSF47384">
    <property type="entry name" value="Homodimeric domain of signal transducing histidine kinase"/>
    <property type="match status" value="1"/>
</dbReference>
<dbReference type="Gene3D" id="1.10.287.130">
    <property type="match status" value="1"/>
</dbReference>
<evidence type="ECO:0000259" key="10">
    <source>
        <dbReference type="PROSITE" id="PS50885"/>
    </source>
</evidence>
<keyword evidence="12" id="KW-1185">Reference proteome</keyword>
<dbReference type="Pfam" id="PF00672">
    <property type="entry name" value="HAMP"/>
    <property type="match status" value="1"/>
</dbReference>
<dbReference type="EMBL" id="CACSAS010000001">
    <property type="protein sequence ID" value="CAA0088822.1"/>
    <property type="molecule type" value="Genomic_DNA"/>
</dbReference>
<reference evidence="11 12" key="1">
    <citation type="submission" date="2019-12" db="EMBL/GenBank/DDBJ databases">
        <authorList>
            <person name="Reyes-Prieto M."/>
        </authorList>
    </citation>
    <scope>NUCLEOTIDE SEQUENCE [LARGE SCALE GENOMIC DNA]</scope>
    <source>
        <strain evidence="11">HF14-78462</strain>
    </source>
</reference>
<dbReference type="FunFam" id="1.10.287.130:FF:000001">
    <property type="entry name" value="Two-component sensor histidine kinase"/>
    <property type="match status" value="1"/>
</dbReference>
<dbReference type="Pfam" id="PF02518">
    <property type="entry name" value="HATPase_c"/>
    <property type="match status" value="1"/>
</dbReference>
<dbReference type="PROSITE" id="PS50885">
    <property type="entry name" value="HAMP"/>
    <property type="match status" value="1"/>
</dbReference>
<dbReference type="InterPro" id="IPR036890">
    <property type="entry name" value="HATPase_C_sf"/>
</dbReference>
<feature type="transmembrane region" description="Helical" evidence="8">
    <location>
        <begin position="198"/>
        <end position="216"/>
    </location>
</feature>
<dbReference type="Gene3D" id="3.30.565.10">
    <property type="entry name" value="Histidine kinase-like ATPase, C-terminal domain"/>
    <property type="match status" value="1"/>
</dbReference>
<dbReference type="SMART" id="SM00304">
    <property type="entry name" value="HAMP"/>
    <property type="match status" value="1"/>
</dbReference>
<comment type="subcellular location">
    <subcellularLocation>
        <location evidence="2">Membrane</location>
    </subcellularLocation>
</comment>
<accession>A0A5S9NJ44</accession>
<evidence type="ECO:0000256" key="6">
    <source>
        <dbReference type="ARBA" id="ARBA00022777"/>
    </source>
</evidence>
<keyword evidence="8" id="KW-0472">Membrane</keyword>
<dbReference type="InterPro" id="IPR036097">
    <property type="entry name" value="HisK_dim/P_sf"/>
</dbReference>